<gene>
    <name evidence="1" type="ORF">Zmor_017284</name>
</gene>
<dbReference type="Proteomes" id="UP001168821">
    <property type="component" value="Unassembled WGS sequence"/>
</dbReference>
<sequence>MCDEVPDFVFEQMFMHTFGDWKFSGKMQLWTFLELVGNKCEDCSDFKILLVDKLMDFDLDFVVNTLADSRLVLRRLFLMNFECFKVLARRNPKAVRASLEKGIVFDDLFRPVSVFMQKMQYLLSTNHYYFNCVVNFFESINKCVICYYGLSELETTSLVLFMVEYGVRLTDTCMCDIIYTIFGDCVLFRTLLHLDIQPDTNIYRKIPFENVMASFISDIRLDVETVAEIILEKSYLSKLEILSLGRTKTRL</sequence>
<evidence type="ECO:0000313" key="2">
    <source>
        <dbReference type="Proteomes" id="UP001168821"/>
    </source>
</evidence>
<protein>
    <submittedName>
        <fullName evidence="1">Uncharacterized protein</fullName>
    </submittedName>
</protein>
<evidence type="ECO:0000313" key="1">
    <source>
        <dbReference type="EMBL" id="KAJ3651233.1"/>
    </source>
</evidence>
<organism evidence="1 2">
    <name type="scientific">Zophobas morio</name>
    <dbReference type="NCBI Taxonomy" id="2755281"/>
    <lineage>
        <taxon>Eukaryota</taxon>
        <taxon>Metazoa</taxon>
        <taxon>Ecdysozoa</taxon>
        <taxon>Arthropoda</taxon>
        <taxon>Hexapoda</taxon>
        <taxon>Insecta</taxon>
        <taxon>Pterygota</taxon>
        <taxon>Neoptera</taxon>
        <taxon>Endopterygota</taxon>
        <taxon>Coleoptera</taxon>
        <taxon>Polyphaga</taxon>
        <taxon>Cucujiformia</taxon>
        <taxon>Tenebrionidae</taxon>
        <taxon>Zophobas</taxon>
    </lineage>
</organism>
<reference evidence="1" key="1">
    <citation type="journal article" date="2023" name="G3 (Bethesda)">
        <title>Whole genome assemblies of Zophobas morio and Tenebrio molitor.</title>
        <authorList>
            <person name="Kaur S."/>
            <person name="Stinson S.A."/>
            <person name="diCenzo G.C."/>
        </authorList>
    </citation>
    <scope>NUCLEOTIDE SEQUENCE</scope>
    <source>
        <strain evidence="1">QUZm001</strain>
    </source>
</reference>
<proteinExistence type="predicted"/>
<comment type="caution">
    <text evidence="1">The sequence shown here is derived from an EMBL/GenBank/DDBJ whole genome shotgun (WGS) entry which is preliminary data.</text>
</comment>
<dbReference type="AlphaFoldDB" id="A0AA38MCB9"/>
<name>A0AA38MCB9_9CUCU</name>
<dbReference type="EMBL" id="JALNTZ010000005">
    <property type="protein sequence ID" value="KAJ3651233.1"/>
    <property type="molecule type" value="Genomic_DNA"/>
</dbReference>
<accession>A0AA38MCB9</accession>
<keyword evidence="2" id="KW-1185">Reference proteome</keyword>